<evidence type="ECO:0000256" key="4">
    <source>
        <dbReference type="ARBA" id="ARBA00023136"/>
    </source>
</evidence>
<gene>
    <name evidence="6 8 9" type="ORF">SRAE_0000024900</name>
</gene>
<evidence type="ECO:0000256" key="1">
    <source>
        <dbReference type="ARBA" id="ARBA00004141"/>
    </source>
</evidence>
<evidence type="ECO:0000313" key="9">
    <source>
        <dbReference type="WormBase" id="SRAE_0000024900"/>
    </source>
</evidence>
<dbReference type="OrthoDB" id="448280at2759"/>
<dbReference type="GeneID" id="36373487"/>
<evidence type="ECO:0000313" key="8">
    <source>
        <dbReference type="WBParaSite" id="SRAE_0000024900.1"/>
    </source>
</evidence>
<dbReference type="Proteomes" id="UP000035682">
    <property type="component" value="Unplaced"/>
</dbReference>
<dbReference type="EMBL" id="LN609405">
    <property type="protein sequence ID" value="CEF61119.1"/>
    <property type="molecule type" value="Genomic_DNA"/>
</dbReference>
<reference evidence="8" key="3">
    <citation type="submission" date="2020-12" db="UniProtKB">
        <authorList>
            <consortium name="WormBaseParasite"/>
        </authorList>
    </citation>
    <scope>IDENTIFICATION</scope>
</reference>
<name>A0A090L0U8_STRRB</name>
<organism evidence="6">
    <name type="scientific">Strongyloides ratti</name>
    <name type="common">Parasitic roundworm</name>
    <dbReference type="NCBI Taxonomy" id="34506"/>
    <lineage>
        <taxon>Eukaryota</taxon>
        <taxon>Metazoa</taxon>
        <taxon>Ecdysozoa</taxon>
        <taxon>Nematoda</taxon>
        <taxon>Chromadorea</taxon>
        <taxon>Rhabditida</taxon>
        <taxon>Tylenchina</taxon>
        <taxon>Panagrolaimomorpha</taxon>
        <taxon>Strongyloidoidea</taxon>
        <taxon>Strongyloididae</taxon>
        <taxon>Strongyloides</taxon>
    </lineage>
</organism>
<dbReference type="WormBase" id="SRAE_0000024900">
    <property type="protein sequence ID" value="SRP10897"/>
    <property type="gene ID" value="WBGene00255989"/>
</dbReference>
<keyword evidence="7" id="KW-1185">Reference proteome</keyword>
<evidence type="ECO:0000313" key="6">
    <source>
        <dbReference type="EMBL" id="CEF61119.1"/>
    </source>
</evidence>
<reference evidence="7" key="2">
    <citation type="submission" date="2014-09" db="EMBL/GenBank/DDBJ databases">
        <authorList>
            <person name="Martin A.A."/>
        </authorList>
    </citation>
    <scope>NUCLEOTIDE SEQUENCE</scope>
    <source>
        <strain evidence="7">ED321</strain>
    </source>
</reference>
<feature type="transmembrane region" description="Helical" evidence="5">
    <location>
        <begin position="60"/>
        <end position="77"/>
    </location>
</feature>
<proteinExistence type="predicted"/>
<protein>
    <submittedName>
        <fullName evidence="6 8">Zinc transporter ZIP2</fullName>
    </submittedName>
</protein>
<dbReference type="GO" id="GO:0046873">
    <property type="term" value="F:metal ion transmembrane transporter activity"/>
    <property type="evidence" value="ECO:0007669"/>
    <property type="project" value="InterPro"/>
</dbReference>
<reference evidence="6" key="1">
    <citation type="submission" date="2014-09" db="EMBL/GenBank/DDBJ databases">
        <authorList>
            <person name="Aslett A.Martin."/>
        </authorList>
    </citation>
    <scope>NUCLEOTIDE SEQUENCE</scope>
    <source>
        <strain evidence="6">ED321 Heterogonic</strain>
    </source>
</reference>
<keyword evidence="4 5" id="KW-0472">Membrane</keyword>
<dbReference type="CTD" id="36373487"/>
<feature type="transmembrane region" description="Helical" evidence="5">
    <location>
        <begin position="25"/>
        <end position="48"/>
    </location>
</feature>
<evidence type="ECO:0000256" key="2">
    <source>
        <dbReference type="ARBA" id="ARBA00022692"/>
    </source>
</evidence>
<comment type="subcellular location">
    <subcellularLocation>
        <location evidence="1">Membrane</location>
        <topology evidence="1">Multi-pass membrane protein</topology>
    </subcellularLocation>
</comment>
<dbReference type="GO" id="GO:0016020">
    <property type="term" value="C:membrane"/>
    <property type="evidence" value="ECO:0007669"/>
    <property type="project" value="UniProtKB-SubCell"/>
</dbReference>
<dbReference type="RefSeq" id="XP_024500328.1">
    <property type="nucleotide sequence ID" value="XM_024646113.1"/>
</dbReference>
<keyword evidence="2 5" id="KW-0812">Transmembrane</keyword>
<sequence length="80" mass="8974">MTPLGGGIGIILQNISMNEETRMTILLFLECLAGGTFIYVTFIEIISIEKENEHNNLHQLLFIVLGFSTITLAQTFFHSD</sequence>
<accession>A0A090L0U8</accession>
<keyword evidence="3 5" id="KW-1133">Transmembrane helix</keyword>
<dbReference type="InterPro" id="IPR003689">
    <property type="entry name" value="ZIP"/>
</dbReference>
<dbReference type="Pfam" id="PF02535">
    <property type="entry name" value="Zip"/>
    <property type="match status" value="1"/>
</dbReference>
<evidence type="ECO:0000256" key="5">
    <source>
        <dbReference type="SAM" id="Phobius"/>
    </source>
</evidence>
<evidence type="ECO:0000313" key="7">
    <source>
        <dbReference type="Proteomes" id="UP000035682"/>
    </source>
</evidence>
<evidence type="ECO:0000256" key="3">
    <source>
        <dbReference type="ARBA" id="ARBA00022989"/>
    </source>
</evidence>
<dbReference type="WBParaSite" id="SRAE_0000024900.1">
    <property type="protein sequence ID" value="SRAE_0000024900.1"/>
    <property type="gene ID" value="WBGene00255989"/>
</dbReference>
<dbReference type="AlphaFoldDB" id="A0A090L0U8"/>